<keyword evidence="7 8" id="KW-0472">Membrane</keyword>
<name>A0ABW2CB60_9ACTN</name>
<organism evidence="10 11">
    <name type="scientific">Actinomadura yumaensis</name>
    <dbReference type="NCBI Taxonomy" id="111807"/>
    <lineage>
        <taxon>Bacteria</taxon>
        <taxon>Bacillati</taxon>
        <taxon>Actinomycetota</taxon>
        <taxon>Actinomycetes</taxon>
        <taxon>Streptosporangiales</taxon>
        <taxon>Thermomonosporaceae</taxon>
        <taxon>Actinomadura</taxon>
    </lineage>
</organism>
<proteinExistence type="predicted"/>
<dbReference type="GO" id="GO:0016757">
    <property type="term" value="F:glycosyltransferase activity"/>
    <property type="evidence" value="ECO:0007669"/>
    <property type="project" value="UniProtKB-KW"/>
</dbReference>
<comment type="caution">
    <text evidence="10">The sequence shown here is derived from an EMBL/GenBank/DDBJ whole genome shotgun (WGS) entry which is preliminary data.</text>
</comment>
<evidence type="ECO:0000256" key="8">
    <source>
        <dbReference type="SAM" id="Phobius"/>
    </source>
</evidence>
<dbReference type="Proteomes" id="UP001596380">
    <property type="component" value="Unassembled WGS sequence"/>
</dbReference>
<evidence type="ECO:0000259" key="9">
    <source>
        <dbReference type="Pfam" id="PF13231"/>
    </source>
</evidence>
<feature type="domain" description="Glycosyltransferase RgtA/B/C/D-like" evidence="9">
    <location>
        <begin position="96"/>
        <end position="259"/>
    </location>
</feature>
<comment type="subcellular location">
    <subcellularLocation>
        <location evidence="1">Cell membrane</location>
        <topology evidence="1">Multi-pass membrane protein</topology>
    </subcellularLocation>
</comment>
<feature type="transmembrane region" description="Helical" evidence="8">
    <location>
        <begin position="323"/>
        <end position="343"/>
    </location>
</feature>
<feature type="transmembrane region" description="Helical" evidence="8">
    <location>
        <begin position="355"/>
        <end position="376"/>
    </location>
</feature>
<sequence length="538" mass="59700">MVQSTAGEPAVQETTTAERRRNRWRGLRRRRVLWLSAAVAACGVLAQWVIMPPPLYFDPYYVWLGARDWPDVPLTRWPFSEVPHQVTRIGLVLPARLVQEVLGPGQLSYFVIAAAGGCLFFVGTYLVVRSLFGDVAGVASALLLMVHPFFTMTNPYGHEITWSMGVMLPDMPGAGLFACGMAALVVASRRKGRAQTRFLVAAGLLFGTSFLVREFLAFLFLMIPAYVALLRIPWRRNVTIGIPMVAILVFNLVHNTLVWGNPLAGLRSAAGHGGQSRDYVTRDLALRSFLRAMHDWQPLGLVFTGALALMLVGWLVTRDRRLALCLVWFFTLAVPLTLLSGVLDPNDISLRAWLSRYWFSVFPPLLAGGFGSLILMGRMLPSGWVARFRLRTVVAPVLAVALGGVYVASAVTAVPDLPRDHAWNELRGWLKRHDGDVKLICADRRLAQTLTFYTRSMWGDVQWHGQIRDFPHDLGSVPRDALQGPMLFTRWRGQESQIAGGWQPTAAAGWRLMWRSSDGVLTVWNPPPNAATPTPQGG</sequence>
<protein>
    <submittedName>
        <fullName evidence="10">Glycosyltransferase family 39 protein</fullName>
        <ecNumber evidence="10">2.4.-.-</ecNumber>
    </submittedName>
</protein>
<keyword evidence="5 8" id="KW-0812">Transmembrane</keyword>
<feature type="transmembrane region" description="Helical" evidence="8">
    <location>
        <begin position="135"/>
        <end position="151"/>
    </location>
</feature>
<feature type="transmembrane region" description="Helical" evidence="8">
    <location>
        <begin position="171"/>
        <end position="187"/>
    </location>
</feature>
<keyword evidence="2" id="KW-1003">Cell membrane</keyword>
<dbReference type="InterPro" id="IPR038731">
    <property type="entry name" value="RgtA/B/C-like"/>
</dbReference>
<dbReference type="Pfam" id="PF13231">
    <property type="entry name" value="PMT_2"/>
    <property type="match status" value="1"/>
</dbReference>
<feature type="transmembrane region" description="Helical" evidence="8">
    <location>
        <begin position="107"/>
        <end position="128"/>
    </location>
</feature>
<evidence type="ECO:0000256" key="3">
    <source>
        <dbReference type="ARBA" id="ARBA00022676"/>
    </source>
</evidence>
<evidence type="ECO:0000313" key="10">
    <source>
        <dbReference type="EMBL" id="MFC6878156.1"/>
    </source>
</evidence>
<evidence type="ECO:0000256" key="7">
    <source>
        <dbReference type="ARBA" id="ARBA00023136"/>
    </source>
</evidence>
<accession>A0ABW2CB60</accession>
<dbReference type="PANTHER" id="PTHR33908:SF11">
    <property type="entry name" value="MEMBRANE PROTEIN"/>
    <property type="match status" value="1"/>
</dbReference>
<feature type="transmembrane region" description="Helical" evidence="8">
    <location>
        <begin position="32"/>
        <end position="50"/>
    </location>
</feature>
<evidence type="ECO:0000313" key="11">
    <source>
        <dbReference type="Proteomes" id="UP001596380"/>
    </source>
</evidence>
<dbReference type="RefSeq" id="WP_160820174.1">
    <property type="nucleotide sequence ID" value="NZ_JBHSXE010000001.1"/>
</dbReference>
<feature type="transmembrane region" description="Helical" evidence="8">
    <location>
        <begin position="199"/>
        <end position="227"/>
    </location>
</feature>
<dbReference type="InterPro" id="IPR050297">
    <property type="entry name" value="LipidA_mod_glycosyltrf_83"/>
</dbReference>
<evidence type="ECO:0000256" key="6">
    <source>
        <dbReference type="ARBA" id="ARBA00022989"/>
    </source>
</evidence>
<keyword evidence="4 10" id="KW-0808">Transferase</keyword>
<dbReference type="EC" id="2.4.-.-" evidence="10"/>
<evidence type="ECO:0000256" key="1">
    <source>
        <dbReference type="ARBA" id="ARBA00004651"/>
    </source>
</evidence>
<keyword evidence="11" id="KW-1185">Reference proteome</keyword>
<keyword evidence="3 10" id="KW-0328">Glycosyltransferase</keyword>
<evidence type="ECO:0000256" key="2">
    <source>
        <dbReference type="ARBA" id="ARBA00022475"/>
    </source>
</evidence>
<dbReference type="EMBL" id="JBHSXS010000001">
    <property type="protein sequence ID" value="MFC6878156.1"/>
    <property type="molecule type" value="Genomic_DNA"/>
</dbReference>
<evidence type="ECO:0000256" key="4">
    <source>
        <dbReference type="ARBA" id="ARBA00022679"/>
    </source>
</evidence>
<feature type="transmembrane region" description="Helical" evidence="8">
    <location>
        <begin position="296"/>
        <end position="316"/>
    </location>
</feature>
<reference evidence="11" key="1">
    <citation type="journal article" date="2019" name="Int. J. Syst. Evol. Microbiol.">
        <title>The Global Catalogue of Microorganisms (GCM) 10K type strain sequencing project: providing services to taxonomists for standard genome sequencing and annotation.</title>
        <authorList>
            <consortium name="The Broad Institute Genomics Platform"/>
            <consortium name="The Broad Institute Genome Sequencing Center for Infectious Disease"/>
            <person name="Wu L."/>
            <person name="Ma J."/>
        </authorList>
    </citation>
    <scope>NUCLEOTIDE SEQUENCE [LARGE SCALE GENOMIC DNA]</scope>
    <source>
        <strain evidence="11">JCM 3369</strain>
    </source>
</reference>
<gene>
    <name evidence="10" type="ORF">ACFQKB_00095</name>
</gene>
<dbReference type="PANTHER" id="PTHR33908">
    <property type="entry name" value="MANNOSYLTRANSFERASE YKCB-RELATED"/>
    <property type="match status" value="1"/>
</dbReference>
<keyword evidence="6 8" id="KW-1133">Transmembrane helix</keyword>
<evidence type="ECO:0000256" key="5">
    <source>
        <dbReference type="ARBA" id="ARBA00022692"/>
    </source>
</evidence>
<feature type="transmembrane region" description="Helical" evidence="8">
    <location>
        <begin position="388"/>
        <end position="408"/>
    </location>
</feature>